<dbReference type="GO" id="GO:0008270">
    <property type="term" value="F:zinc ion binding"/>
    <property type="evidence" value="ECO:0007669"/>
    <property type="project" value="UniProtKB-KW"/>
</dbReference>
<keyword evidence="3" id="KW-0862">Zinc</keyword>
<evidence type="ECO:0000259" key="7">
    <source>
        <dbReference type="PROSITE" id="PS50950"/>
    </source>
</evidence>
<feature type="domain" description="THAP-type" evidence="7">
    <location>
        <begin position="1"/>
        <end position="94"/>
    </location>
</feature>
<feature type="region of interest" description="Disordered" evidence="6">
    <location>
        <begin position="32"/>
        <end position="56"/>
    </location>
</feature>
<evidence type="ECO:0000256" key="5">
    <source>
        <dbReference type="PROSITE-ProRule" id="PRU00309"/>
    </source>
</evidence>
<keyword evidence="2 5" id="KW-0863">Zinc-finger</keyword>
<keyword evidence="1" id="KW-0479">Metal-binding</keyword>
<protein>
    <submittedName>
        <fullName evidence="8">LOC100212901</fullName>
    </submittedName>
</protein>
<gene>
    <name evidence="8" type="ORF">FKW44_002670</name>
</gene>
<dbReference type="Pfam" id="PF05485">
    <property type="entry name" value="THAP"/>
    <property type="match status" value="1"/>
</dbReference>
<dbReference type="SUPFAM" id="SSF57716">
    <property type="entry name" value="Glucocorticoid receptor-like (DNA-binding domain)"/>
    <property type="match status" value="1"/>
</dbReference>
<organism evidence="8 9">
    <name type="scientific">Caligus rogercresseyi</name>
    <name type="common">Sea louse</name>
    <dbReference type="NCBI Taxonomy" id="217165"/>
    <lineage>
        <taxon>Eukaryota</taxon>
        <taxon>Metazoa</taxon>
        <taxon>Ecdysozoa</taxon>
        <taxon>Arthropoda</taxon>
        <taxon>Crustacea</taxon>
        <taxon>Multicrustacea</taxon>
        <taxon>Hexanauplia</taxon>
        <taxon>Copepoda</taxon>
        <taxon>Siphonostomatoida</taxon>
        <taxon>Caligidae</taxon>
        <taxon>Caligus</taxon>
    </lineage>
</organism>
<evidence type="ECO:0000256" key="4">
    <source>
        <dbReference type="ARBA" id="ARBA00023125"/>
    </source>
</evidence>
<name>A0A7T8QWH3_CALRO</name>
<evidence type="ECO:0000256" key="3">
    <source>
        <dbReference type="ARBA" id="ARBA00022833"/>
    </source>
</evidence>
<dbReference type="Proteomes" id="UP000595437">
    <property type="component" value="Chromosome 2"/>
</dbReference>
<keyword evidence="9" id="KW-1185">Reference proteome</keyword>
<reference evidence="9" key="1">
    <citation type="submission" date="2021-01" db="EMBL/GenBank/DDBJ databases">
        <title>Caligus Genome Assembly.</title>
        <authorList>
            <person name="Gallardo-Escarate C."/>
        </authorList>
    </citation>
    <scope>NUCLEOTIDE SEQUENCE [LARGE SCALE GENOMIC DNA]</scope>
</reference>
<dbReference type="GO" id="GO:0003677">
    <property type="term" value="F:DNA binding"/>
    <property type="evidence" value="ECO:0007669"/>
    <property type="project" value="UniProtKB-UniRule"/>
</dbReference>
<evidence type="ECO:0000256" key="2">
    <source>
        <dbReference type="ARBA" id="ARBA00022771"/>
    </source>
</evidence>
<evidence type="ECO:0000256" key="1">
    <source>
        <dbReference type="ARBA" id="ARBA00022723"/>
    </source>
</evidence>
<dbReference type="PROSITE" id="PS50950">
    <property type="entry name" value="ZF_THAP"/>
    <property type="match status" value="1"/>
</dbReference>
<keyword evidence="4 5" id="KW-0238">DNA-binding</keyword>
<feature type="non-terminal residue" evidence="8">
    <location>
        <position position="177"/>
    </location>
</feature>
<accession>A0A7T8QWH3</accession>
<dbReference type="EMBL" id="CP045891">
    <property type="protein sequence ID" value="QQP57622.1"/>
    <property type="molecule type" value="Genomic_DNA"/>
</dbReference>
<evidence type="ECO:0000313" key="9">
    <source>
        <dbReference type="Proteomes" id="UP000595437"/>
    </source>
</evidence>
<dbReference type="AlphaFoldDB" id="A0A7T8QWH3"/>
<sequence>MGKVCVAPGCKSGYKAKDNEGKKRHIHMFPKDESLRQLWTKAPESTDSNPSRSDRSGKTLCLKILKKMPSLPIFQIFLTTIQKSLLQSVPPPQPPPHDSLMKTSEFKKIKAFEEANSFLTLEELQIKMDRTCLPSGVQEHYDEKDKELWFFKMNFSHGGPSIDFSLKINEEMSIHIR</sequence>
<proteinExistence type="predicted"/>
<dbReference type="InterPro" id="IPR006612">
    <property type="entry name" value="THAP_Znf"/>
</dbReference>
<evidence type="ECO:0000256" key="6">
    <source>
        <dbReference type="SAM" id="MobiDB-lite"/>
    </source>
</evidence>
<dbReference type="OrthoDB" id="6764673at2759"/>
<evidence type="ECO:0000313" key="8">
    <source>
        <dbReference type="EMBL" id="QQP57622.1"/>
    </source>
</evidence>